<evidence type="ECO:0000256" key="5">
    <source>
        <dbReference type="SAM" id="MobiDB-lite"/>
    </source>
</evidence>
<dbReference type="InterPro" id="IPR005337">
    <property type="entry name" value="RapZ-like"/>
</dbReference>
<feature type="binding site" evidence="4">
    <location>
        <begin position="12"/>
        <end position="19"/>
    </location>
    <ligand>
        <name>ATP</name>
        <dbReference type="ChEBI" id="CHEBI:30616"/>
    </ligand>
</feature>
<dbReference type="PANTHER" id="PTHR30448:SF0">
    <property type="entry name" value="RNASE ADAPTER PROTEIN RAPZ"/>
    <property type="match status" value="1"/>
</dbReference>
<comment type="caution">
    <text evidence="4">Lacks conserved residue(s) required for the propagation of feature annotation.</text>
</comment>
<dbReference type="InterPro" id="IPR027417">
    <property type="entry name" value="P-loop_NTPase"/>
</dbReference>
<evidence type="ECO:0000313" key="9">
    <source>
        <dbReference type="Proteomes" id="UP000621454"/>
    </source>
</evidence>
<dbReference type="Pfam" id="PF22740">
    <property type="entry name" value="PapZ_C"/>
    <property type="match status" value="1"/>
</dbReference>
<evidence type="ECO:0000259" key="6">
    <source>
        <dbReference type="Pfam" id="PF03668"/>
    </source>
</evidence>
<organism evidence="8 9">
    <name type="scientific">Gordonia jinhuaensis</name>
    <dbReference type="NCBI Taxonomy" id="1517702"/>
    <lineage>
        <taxon>Bacteria</taxon>
        <taxon>Bacillati</taxon>
        <taxon>Actinomycetota</taxon>
        <taxon>Actinomycetes</taxon>
        <taxon>Mycobacteriales</taxon>
        <taxon>Gordoniaceae</taxon>
        <taxon>Gordonia</taxon>
    </lineage>
</organism>
<dbReference type="NCBIfam" id="NF003828">
    <property type="entry name" value="PRK05416.1"/>
    <property type="match status" value="1"/>
</dbReference>
<evidence type="ECO:0000256" key="4">
    <source>
        <dbReference type="HAMAP-Rule" id="MF_00636"/>
    </source>
</evidence>
<dbReference type="PANTHER" id="PTHR30448">
    <property type="entry name" value="RNASE ADAPTER PROTEIN RAPZ"/>
    <property type="match status" value="1"/>
</dbReference>
<dbReference type="PIRSF" id="PIRSF005052">
    <property type="entry name" value="P-loopkin"/>
    <property type="match status" value="1"/>
</dbReference>
<accession>A0A916T1T4</accession>
<reference evidence="8" key="1">
    <citation type="journal article" date="2014" name="Int. J. Syst. Evol. Microbiol.">
        <title>Complete genome sequence of Corynebacterium casei LMG S-19264T (=DSM 44701T), isolated from a smear-ripened cheese.</title>
        <authorList>
            <consortium name="US DOE Joint Genome Institute (JGI-PGF)"/>
            <person name="Walter F."/>
            <person name="Albersmeier A."/>
            <person name="Kalinowski J."/>
            <person name="Ruckert C."/>
        </authorList>
    </citation>
    <scope>NUCLEOTIDE SEQUENCE</scope>
    <source>
        <strain evidence="8">CGMCC 1.12827</strain>
    </source>
</reference>
<dbReference type="GO" id="GO:0005525">
    <property type="term" value="F:GTP binding"/>
    <property type="evidence" value="ECO:0007669"/>
    <property type="project" value="UniProtKB-UniRule"/>
</dbReference>
<feature type="compositionally biased region" description="Polar residues" evidence="5">
    <location>
        <begin position="288"/>
        <end position="298"/>
    </location>
</feature>
<reference evidence="8" key="2">
    <citation type="submission" date="2020-09" db="EMBL/GenBank/DDBJ databases">
        <authorList>
            <person name="Sun Q."/>
            <person name="Zhou Y."/>
        </authorList>
    </citation>
    <scope>NUCLEOTIDE SEQUENCE</scope>
    <source>
        <strain evidence="8">CGMCC 1.12827</strain>
    </source>
</reference>
<feature type="domain" description="RapZ-like N-terminal" evidence="6">
    <location>
        <begin position="5"/>
        <end position="159"/>
    </location>
</feature>
<feature type="region of interest" description="Disordered" evidence="5">
    <location>
        <begin position="274"/>
        <end position="300"/>
    </location>
</feature>
<evidence type="ECO:0000256" key="1">
    <source>
        <dbReference type="ARBA" id="ARBA00022741"/>
    </source>
</evidence>
<evidence type="ECO:0000256" key="2">
    <source>
        <dbReference type="ARBA" id="ARBA00022840"/>
    </source>
</evidence>
<dbReference type="Proteomes" id="UP000621454">
    <property type="component" value="Unassembled WGS sequence"/>
</dbReference>
<evidence type="ECO:0000313" key="8">
    <source>
        <dbReference type="EMBL" id="GGB24995.1"/>
    </source>
</evidence>
<keyword evidence="1 4" id="KW-0547">Nucleotide-binding</keyword>
<dbReference type="SUPFAM" id="SSF52540">
    <property type="entry name" value="P-loop containing nucleoside triphosphate hydrolases"/>
    <property type="match status" value="1"/>
</dbReference>
<dbReference type="EMBL" id="BMGC01000005">
    <property type="protein sequence ID" value="GGB24995.1"/>
    <property type="molecule type" value="Genomic_DNA"/>
</dbReference>
<name>A0A916T1T4_9ACTN</name>
<proteinExistence type="inferred from homology"/>
<protein>
    <submittedName>
        <fullName evidence="8">Nucleotide-binding protein</fullName>
    </submittedName>
</protein>
<keyword evidence="2 4" id="KW-0067">ATP-binding</keyword>
<dbReference type="GO" id="GO:0005524">
    <property type="term" value="F:ATP binding"/>
    <property type="evidence" value="ECO:0007669"/>
    <property type="project" value="UniProtKB-UniRule"/>
</dbReference>
<dbReference type="InterPro" id="IPR053931">
    <property type="entry name" value="RapZ_C"/>
</dbReference>
<dbReference type="AlphaFoldDB" id="A0A916T1T4"/>
<comment type="caution">
    <text evidence="8">The sequence shown here is derived from an EMBL/GenBank/DDBJ whole genome shotgun (WGS) entry which is preliminary data.</text>
</comment>
<sequence length="310" mass="33847">MSADVEVLVVTGMSGAGRSTAAKVLEDSGWYVVDNAPTRVVENIVRVTRDEGTESKLGVVLRAVDTNFADELKHLTEDLTSDGVRVKTVFLDARDDMLVRRFEQVRRRHPLQGNGTLVDAITSERTMLAPIAEAADLSIDTTSLPVARLRQILDEAYAQESETALRVVCESFGFKYGLPIDADLVADVRFLPNPFWIPELRDHDGREEPVRDYVLGADGAADYLDTYERIVRLTAAGYRREGKRYMTVAVGCTGGKHRSVAMAEALSARLQEADPGVAQPGNGGPTGDTDSSIDTSALSVRVVHRDLGRE</sequence>
<dbReference type="RefSeq" id="WP_188585691.1">
    <property type="nucleotide sequence ID" value="NZ_BMGC01000005.1"/>
</dbReference>
<keyword evidence="3 4" id="KW-0342">GTP-binding</keyword>
<gene>
    <name evidence="8" type="ORF">GCM10011489_11520</name>
</gene>
<keyword evidence="9" id="KW-1185">Reference proteome</keyword>
<dbReference type="Gene3D" id="3.40.50.300">
    <property type="entry name" value="P-loop containing nucleotide triphosphate hydrolases"/>
    <property type="match status" value="1"/>
</dbReference>
<evidence type="ECO:0000256" key="3">
    <source>
        <dbReference type="ARBA" id="ARBA00023134"/>
    </source>
</evidence>
<evidence type="ECO:0000259" key="7">
    <source>
        <dbReference type="Pfam" id="PF22740"/>
    </source>
</evidence>
<dbReference type="InterPro" id="IPR053930">
    <property type="entry name" value="RapZ-like_N"/>
</dbReference>
<dbReference type="HAMAP" id="MF_00636">
    <property type="entry name" value="RapZ_like"/>
    <property type="match status" value="1"/>
</dbReference>
<feature type="domain" description="RapZ C-terminal" evidence="7">
    <location>
        <begin position="166"/>
        <end position="274"/>
    </location>
</feature>
<dbReference type="Pfam" id="PF03668">
    <property type="entry name" value="RapZ-like_N"/>
    <property type="match status" value="1"/>
</dbReference>